<evidence type="ECO:0000313" key="2">
    <source>
        <dbReference type="EMBL" id="KAF3494550.1"/>
    </source>
</evidence>
<keyword evidence="3" id="KW-1185">Reference proteome</keyword>
<sequence>MMFPHVSTCFLERGRLSTQYRNLITACALLGLNRNEANKLLPYKVGLNRNASLPTEKGRFLGKSGQQRRIHFSSGGGISKKRIYGGGKKTERSSTGGSTKKRSSGGSLSQREEEPVGGDTPLVFVGGVVENMNRHFRDLSFFQVGKHNKKGSGAGSFCPARPAIAQTAKAQPA</sequence>
<reference evidence="2 3" key="1">
    <citation type="journal article" date="2020" name="BMC Genomics">
        <title>Intraspecific diversification of the crop wild relative Brassica cretica Lam. using demographic model selection.</title>
        <authorList>
            <person name="Kioukis A."/>
            <person name="Michalopoulou V.A."/>
            <person name="Briers L."/>
            <person name="Pirintsos S."/>
            <person name="Studholme D.J."/>
            <person name="Pavlidis P."/>
            <person name="Sarris P.F."/>
        </authorList>
    </citation>
    <scope>NUCLEOTIDE SEQUENCE [LARGE SCALE GENOMIC DNA]</scope>
    <source>
        <strain evidence="3">cv. PFS-1207/04</strain>
    </source>
</reference>
<protein>
    <submittedName>
        <fullName evidence="2">Uncharacterized protein</fullName>
    </submittedName>
</protein>
<feature type="region of interest" description="Disordered" evidence="1">
    <location>
        <begin position="54"/>
        <end position="120"/>
    </location>
</feature>
<name>A0ABQ7AA72_BRACR</name>
<organism evidence="2 3">
    <name type="scientific">Brassica cretica</name>
    <name type="common">Mustard</name>
    <dbReference type="NCBI Taxonomy" id="69181"/>
    <lineage>
        <taxon>Eukaryota</taxon>
        <taxon>Viridiplantae</taxon>
        <taxon>Streptophyta</taxon>
        <taxon>Embryophyta</taxon>
        <taxon>Tracheophyta</taxon>
        <taxon>Spermatophyta</taxon>
        <taxon>Magnoliopsida</taxon>
        <taxon>eudicotyledons</taxon>
        <taxon>Gunneridae</taxon>
        <taxon>Pentapetalae</taxon>
        <taxon>rosids</taxon>
        <taxon>malvids</taxon>
        <taxon>Brassicales</taxon>
        <taxon>Brassicaceae</taxon>
        <taxon>Brassiceae</taxon>
        <taxon>Brassica</taxon>
    </lineage>
</organism>
<evidence type="ECO:0000256" key="1">
    <source>
        <dbReference type="SAM" id="MobiDB-lite"/>
    </source>
</evidence>
<gene>
    <name evidence="2" type="ORF">DY000_02053761</name>
</gene>
<accession>A0ABQ7AA72</accession>
<proteinExistence type="predicted"/>
<dbReference type="Proteomes" id="UP000266723">
    <property type="component" value="Unassembled WGS sequence"/>
</dbReference>
<comment type="caution">
    <text evidence="2">The sequence shown here is derived from an EMBL/GenBank/DDBJ whole genome shotgun (WGS) entry which is preliminary data.</text>
</comment>
<dbReference type="EMBL" id="QGKV02002055">
    <property type="protein sequence ID" value="KAF3494550.1"/>
    <property type="molecule type" value="Genomic_DNA"/>
</dbReference>
<evidence type="ECO:0000313" key="3">
    <source>
        <dbReference type="Proteomes" id="UP000266723"/>
    </source>
</evidence>